<dbReference type="EMBL" id="VFRA01000001">
    <property type="protein sequence ID" value="TQO18786.1"/>
    <property type="molecule type" value="Genomic_DNA"/>
</dbReference>
<feature type="domain" description="Rhodanese" evidence="2">
    <location>
        <begin position="30"/>
        <end position="116"/>
    </location>
</feature>
<dbReference type="AlphaFoldDB" id="A0A8H2PT23"/>
<dbReference type="PROSITE" id="PS51257">
    <property type="entry name" value="PROKAR_LIPOPROTEIN"/>
    <property type="match status" value="1"/>
</dbReference>
<dbReference type="CDD" id="cd00158">
    <property type="entry name" value="RHOD"/>
    <property type="match status" value="1"/>
</dbReference>
<dbReference type="InterPro" id="IPR001763">
    <property type="entry name" value="Rhodanese-like_dom"/>
</dbReference>
<dbReference type="PANTHER" id="PTHR45431:SF3">
    <property type="entry name" value="RHODANESE-LIKE DOMAIN-CONTAINING PROTEIN 15, CHLOROPLASTIC"/>
    <property type="match status" value="1"/>
</dbReference>
<dbReference type="SMART" id="SM00450">
    <property type="entry name" value="RHOD"/>
    <property type="match status" value="1"/>
</dbReference>
<dbReference type="PROSITE" id="PS50206">
    <property type="entry name" value="RHODANESE_3"/>
    <property type="match status" value="1"/>
</dbReference>
<accession>A0A8H2PT23</accession>
<dbReference type="InterPro" id="IPR036873">
    <property type="entry name" value="Rhodanese-like_dom_sf"/>
</dbReference>
<keyword evidence="4" id="KW-1185">Reference proteome</keyword>
<protein>
    <submittedName>
        <fullName evidence="3">Rhodanese-like domain-containing protein</fullName>
    </submittedName>
</protein>
<feature type="signal peptide" evidence="1">
    <location>
        <begin position="1"/>
        <end position="19"/>
    </location>
</feature>
<sequence length="120" mass="12543">MFRPLAALAGSLIMLATIAGCSAPVETVELSTDTIIIDVRTPEEFGGGHLDGANLLDLNGGQFTAALPTLDPEAEYAVYCKSGNRSGQAVAMMDDAGFTRVIDLGSLENAAEVTQIEIVR</sequence>
<dbReference type="OrthoDB" id="9800872at2"/>
<organism evidence="3 4">
    <name type="scientific">Rhodoglobus vestalii</name>
    <dbReference type="NCBI Taxonomy" id="193384"/>
    <lineage>
        <taxon>Bacteria</taxon>
        <taxon>Bacillati</taxon>
        <taxon>Actinomycetota</taxon>
        <taxon>Actinomycetes</taxon>
        <taxon>Micrococcales</taxon>
        <taxon>Microbacteriaceae</taxon>
        <taxon>Rhodoglobus</taxon>
    </lineage>
</organism>
<evidence type="ECO:0000313" key="3">
    <source>
        <dbReference type="EMBL" id="TQO18786.1"/>
    </source>
</evidence>
<dbReference type="Pfam" id="PF00581">
    <property type="entry name" value="Rhodanese"/>
    <property type="match status" value="1"/>
</dbReference>
<evidence type="ECO:0000259" key="2">
    <source>
        <dbReference type="PROSITE" id="PS50206"/>
    </source>
</evidence>
<gene>
    <name evidence="3" type="ORF">FB472_0307</name>
</gene>
<dbReference type="InterPro" id="IPR052367">
    <property type="entry name" value="Thiosulfate_ST/Rhodanese-like"/>
</dbReference>
<reference evidence="3 4" key="1">
    <citation type="submission" date="2019-06" db="EMBL/GenBank/DDBJ databases">
        <title>Sequencing the genomes of 1000 actinobacteria strains.</title>
        <authorList>
            <person name="Klenk H.-P."/>
        </authorList>
    </citation>
    <scope>NUCLEOTIDE SEQUENCE [LARGE SCALE GENOMIC DNA]</scope>
    <source>
        <strain evidence="3 4">DSM 21947</strain>
    </source>
</reference>
<dbReference type="RefSeq" id="WP_141989348.1">
    <property type="nucleotide sequence ID" value="NZ_VFRA01000001.1"/>
</dbReference>
<evidence type="ECO:0000313" key="4">
    <source>
        <dbReference type="Proteomes" id="UP000316560"/>
    </source>
</evidence>
<dbReference type="Proteomes" id="UP000316560">
    <property type="component" value="Unassembled WGS sequence"/>
</dbReference>
<dbReference type="PANTHER" id="PTHR45431">
    <property type="entry name" value="RHODANESE-LIKE DOMAIN-CONTAINING PROTEIN 15, CHLOROPLASTIC"/>
    <property type="match status" value="1"/>
</dbReference>
<feature type="chain" id="PRO_5039256484" evidence="1">
    <location>
        <begin position="20"/>
        <end position="120"/>
    </location>
</feature>
<dbReference type="SUPFAM" id="SSF52821">
    <property type="entry name" value="Rhodanese/Cell cycle control phosphatase"/>
    <property type="match status" value="1"/>
</dbReference>
<proteinExistence type="predicted"/>
<name>A0A8H2PT23_9MICO</name>
<comment type="caution">
    <text evidence="3">The sequence shown here is derived from an EMBL/GenBank/DDBJ whole genome shotgun (WGS) entry which is preliminary data.</text>
</comment>
<dbReference type="Gene3D" id="3.40.250.10">
    <property type="entry name" value="Rhodanese-like domain"/>
    <property type="match status" value="1"/>
</dbReference>
<evidence type="ECO:0000256" key="1">
    <source>
        <dbReference type="SAM" id="SignalP"/>
    </source>
</evidence>
<keyword evidence="1" id="KW-0732">Signal</keyword>